<dbReference type="InterPro" id="IPR019793">
    <property type="entry name" value="Peroxidases_heam-ligand_BS"/>
</dbReference>
<evidence type="ECO:0000256" key="3">
    <source>
        <dbReference type="ARBA" id="ARBA00006873"/>
    </source>
</evidence>
<keyword evidence="11" id="KW-0325">Glycoprotein</keyword>
<feature type="binding site" evidence="16">
    <location>
        <position position="92"/>
    </location>
    <ligand>
        <name>Ca(2+)</name>
        <dbReference type="ChEBI" id="CHEBI:29108"/>
        <label>1</label>
    </ligand>
</feature>
<evidence type="ECO:0000256" key="16">
    <source>
        <dbReference type="PIRSR" id="PIRSR600823-3"/>
    </source>
</evidence>
<feature type="site" description="Transition state stabilizer" evidence="17">
    <location>
        <position position="80"/>
    </location>
</feature>
<dbReference type="PRINTS" id="PR00461">
    <property type="entry name" value="PLPEROXIDASE"/>
</dbReference>
<keyword evidence="12" id="KW-0873">Pyrrolidone carboxylic acid</keyword>
<evidence type="ECO:0000313" key="22">
    <source>
        <dbReference type="Proteomes" id="UP000807115"/>
    </source>
</evidence>
<evidence type="ECO:0000256" key="13">
    <source>
        <dbReference type="ARBA" id="ARBA00023324"/>
    </source>
</evidence>
<dbReference type="EC" id="1.11.1.7" evidence="19"/>
<evidence type="ECO:0000256" key="12">
    <source>
        <dbReference type="ARBA" id="ARBA00023283"/>
    </source>
</evidence>
<evidence type="ECO:0000256" key="15">
    <source>
        <dbReference type="PIRSR" id="PIRSR600823-2"/>
    </source>
</evidence>
<evidence type="ECO:0000256" key="8">
    <source>
        <dbReference type="ARBA" id="ARBA00023002"/>
    </source>
</evidence>
<feature type="binding site" evidence="16">
    <location>
        <position position="94"/>
    </location>
    <ligand>
        <name>Ca(2+)</name>
        <dbReference type="ChEBI" id="CHEBI:29108"/>
        <label>1</label>
    </ligand>
</feature>
<comment type="caution">
    <text evidence="21">The sequence shown here is derived from an EMBL/GenBank/DDBJ whole genome shotgun (WGS) entry which is preliminary data.</text>
</comment>
<dbReference type="FunFam" id="1.10.420.10:FF:000001">
    <property type="entry name" value="Peroxidase"/>
    <property type="match status" value="1"/>
</dbReference>
<comment type="subcellular location">
    <subcellularLocation>
        <location evidence="2 19">Secreted</location>
    </subcellularLocation>
</comment>
<feature type="binding site" evidence="16">
    <location>
        <position position="90"/>
    </location>
    <ligand>
        <name>Ca(2+)</name>
        <dbReference type="ChEBI" id="CHEBI:29108"/>
        <label>1</label>
    </ligand>
</feature>
<dbReference type="CDD" id="cd00693">
    <property type="entry name" value="secretory_peroxidase"/>
    <property type="match status" value="1"/>
</dbReference>
<sequence>MSRSCSMTPTSSPPLVVVRLLASAVATMLVLASGGGVCDGAALKAHFYRRSCPAAEAVVRDIVVARVAADPAALPAKLLRLFFHDCFVRGCDASVLLDSTAGNTAEKDAAPNGSLGGFDVIDTAKAVLEAICPGTVSCADIVALAARDAVSLQLGRDLWDVQLGRRDGVVSRASEALADIPSPSDNFTTLEARFGSKGLDVKDLVILSGAHTIGVAHCNTFASRLSGFGSSNSGADPTLNAAYAAQLRSRCGPAPVASSNNVTAVTMDPGSPAGRFDAHYYVNLKLGRGLFASDAALLADRRAAAMIHRLTRKGYFLQEFRNAVRKMGRVGVRTGGRGEIRRNCRAVNSDAM</sequence>
<evidence type="ECO:0000256" key="18">
    <source>
        <dbReference type="PIRSR" id="PIRSR600823-5"/>
    </source>
</evidence>
<feature type="binding site" evidence="16">
    <location>
        <position position="106"/>
    </location>
    <ligand>
        <name>Ca(2+)</name>
        <dbReference type="ChEBI" id="CHEBI:29108"/>
        <label>1</label>
    </ligand>
</feature>
<dbReference type="Gramene" id="EES17115">
    <property type="protein sequence ID" value="EES17115"/>
    <property type="gene ID" value="SORBI_3008G114700"/>
</dbReference>
<comment type="function">
    <text evidence="19">Removal of H(2)O(2), oxidation of toxic reductants, biosynthesis and degradation of lignin, suberization, auxin catabolism, response to environmental stresses such as wounding, pathogen attack and oxidative stress.</text>
</comment>
<dbReference type="Gene3D" id="1.10.520.10">
    <property type="match status" value="1"/>
</dbReference>
<dbReference type="AlphaFoldDB" id="A0A921U799"/>
<dbReference type="InterPro" id="IPR033905">
    <property type="entry name" value="Secretory_peroxidase"/>
</dbReference>
<dbReference type="GO" id="GO:0005576">
    <property type="term" value="C:extracellular region"/>
    <property type="evidence" value="ECO:0007669"/>
    <property type="project" value="UniProtKB-SubCell"/>
</dbReference>
<evidence type="ECO:0000256" key="11">
    <source>
        <dbReference type="ARBA" id="ARBA00023180"/>
    </source>
</evidence>
<dbReference type="GO" id="GO:0046872">
    <property type="term" value="F:metal ion binding"/>
    <property type="evidence" value="ECO:0007669"/>
    <property type="project" value="UniProtKB-UniRule"/>
</dbReference>
<evidence type="ECO:0000256" key="7">
    <source>
        <dbReference type="ARBA" id="ARBA00022837"/>
    </source>
</evidence>
<dbReference type="Pfam" id="PF00141">
    <property type="entry name" value="peroxidase"/>
    <property type="match status" value="1"/>
</dbReference>
<feature type="binding site" evidence="16">
    <location>
        <position position="88"/>
    </location>
    <ligand>
        <name>Ca(2+)</name>
        <dbReference type="ChEBI" id="CHEBI:29108"/>
        <label>1</label>
    </ligand>
</feature>
<keyword evidence="8 19" id="KW-0560">Oxidoreductase</keyword>
<dbReference type="InterPro" id="IPR000823">
    <property type="entry name" value="Peroxidase_pln"/>
</dbReference>
<organism evidence="21 22">
    <name type="scientific">Sorghum bicolor</name>
    <name type="common">Sorghum</name>
    <name type="synonym">Sorghum vulgare</name>
    <dbReference type="NCBI Taxonomy" id="4558"/>
    <lineage>
        <taxon>Eukaryota</taxon>
        <taxon>Viridiplantae</taxon>
        <taxon>Streptophyta</taxon>
        <taxon>Embryophyta</taxon>
        <taxon>Tracheophyta</taxon>
        <taxon>Spermatophyta</taxon>
        <taxon>Magnoliopsida</taxon>
        <taxon>Liliopsida</taxon>
        <taxon>Poales</taxon>
        <taxon>Poaceae</taxon>
        <taxon>PACMAD clade</taxon>
        <taxon>Panicoideae</taxon>
        <taxon>Andropogonodae</taxon>
        <taxon>Andropogoneae</taxon>
        <taxon>Sorghinae</taxon>
        <taxon>Sorghum</taxon>
    </lineage>
</organism>
<name>A0A921U799_SORBI</name>
<dbReference type="FunFam" id="1.10.520.10:FF:000001">
    <property type="entry name" value="Peroxidase"/>
    <property type="match status" value="1"/>
</dbReference>
<keyword evidence="19" id="KW-0964">Secreted</keyword>
<reference evidence="21" key="1">
    <citation type="journal article" date="2019" name="BMC Genomics">
        <title>A new reference genome for Sorghum bicolor reveals high levels of sequence similarity between sweet and grain genotypes: implications for the genetics of sugar metabolism.</title>
        <authorList>
            <person name="Cooper E.A."/>
            <person name="Brenton Z.W."/>
            <person name="Flinn B.S."/>
            <person name="Jenkins J."/>
            <person name="Shu S."/>
            <person name="Flowers D."/>
            <person name="Luo F."/>
            <person name="Wang Y."/>
            <person name="Xia P."/>
            <person name="Barry K."/>
            <person name="Daum C."/>
            <person name="Lipzen A."/>
            <person name="Yoshinaga Y."/>
            <person name="Schmutz J."/>
            <person name="Saski C."/>
            <person name="Vermerris W."/>
            <person name="Kresovich S."/>
        </authorList>
    </citation>
    <scope>NUCLEOTIDE SEQUENCE</scope>
</reference>
<feature type="binding site" evidence="16">
    <location>
        <position position="268"/>
    </location>
    <ligand>
        <name>Ca(2+)</name>
        <dbReference type="ChEBI" id="CHEBI:29108"/>
        <label>2</label>
    </ligand>
</feature>
<dbReference type="OrthoDB" id="2113341at2759"/>
<dbReference type="GO" id="GO:0006979">
    <property type="term" value="P:response to oxidative stress"/>
    <property type="evidence" value="ECO:0007669"/>
    <property type="project" value="UniProtKB-UniRule"/>
</dbReference>
<dbReference type="PROSITE" id="PS00435">
    <property type="entry name" value="PEROXIDASE_1"/>
    <property type="match status" value="1"/>
</dbReference>
<dbReference type="Gene3D" id="1.10.420.10">
    <property type="entry name" value="Peroxidase, domain 2"/>
    <property type="match status" value="1"/>
</dbReference>
<gene>
    <name evidence="21" type="ORF">BDA96_08G127800</name>
</gene>
<comment type="similarity">
    <text evidence="19">Belongs to the peroxidase family. Classical plant (class III) peroxidase subfamily.</text>
</comment>
<evidence type="ECO:0000256" key="1">
    <source>
        <dbReference type="ARBA" id="ARBA00000189"/>
    </source>
</evidence>
<dbReference type="GO" id="GO:0020037">
    <property type="term" value="F:heme binding"/>
    <property type="evidence" value="ECO:0007669"/>
    <property type="project" value="UniProtKB-UniRule"/>
</dbReference>
<keyword evidence="6 16" id="KW-0479">Metal-binding</keyword>
<dbReference type="PRINTS" id="PR00458">
    <property type="entry name" value="PEROXIDASE"/>
</dbReference>
<dbReference type="EMBL" id="CM027687">
    <property type="protein sequence ID" value="KAG0521053.1"/>
    <property type="molecule type" value="Genomic_DNA"/>
</dbReference>
<keyword evidence="13 19" id="KW-0376">Hydrogen peroxide</keyword>
<dbReference type="GO" id="GO:0042744">
    <property type="term" value="P:hydrogen peroxide catabolic process"/>
    <property type="evidence" value="ECO:0007669"/>
    <property type="project" value="UniProtKB-KW"/>
</dbReference>
<comment type="cofactor">
    <cofactor evidence="16 19">
        <name>Ca(2+)</name>
        <dbReference type="ChEBI" id="CHEBI:29108"/>
    </cofactor>
    <text evidence="16 19">Binds 2 calcium ions per subunit.</text>
</comment>
<evidence type="ECO:0000256" key="5">
    <source>
        <dbReference type="ARBA" id="ARBA00022617"/>
    </source>
</evidence>
<comment type="similarity">
    <text evidence="3">Belongs to the peroxidase family. Ascorbate peroxidase subfamily.</text>
</comment>
<dbReference type="SUPFAM" id="SSF48113">
    <property type="entry name" value="Heme-dependent peroxidases"/>
    <property type="match status" value="1"/>
</dbReference>
<evidence type="ECO:0000256" key="6">
    <source>
        <dbReference type="ARBA" id="ARBA00022723"/>
    </source>
</evidence>
<evidence type="ECO:0000256" key="19">
    <source>
        <dbReference type="RuleBase" id="RU362060"/>
    </source>
</evidence>
<dbReference type="Proteomes" id="UP000807115">
    <property type="component" value="Chromosome 8"/>
</dbReference>
<dbReference type="OMA" id="NCRAING"/>
<keyword evidence="9 16" id="KW-0408">Iron</keyword>
<dbReference type="GO" id="GO:0140825">
    <property type="term" value="F:lactoperoxidase activity"/>
    <property type="evidence" value="ECO:0007669"/>
    <property type="project" value="UniProtKB-EC"/>
</dbReference>
<dbReference type="PANTHER" id="PTHR31235">
    <property type="entry name" value="PEROXIDASE 25-RELATED"/>
    <property type="match status" value="1"/>
</dbReference>
<comment type="cofactor">
    <cofactor evidence="16 19">
        <name>heme b</name>
        <dbReference type="ChEBI" id="CHEBI:60344"/>
    </cofactor>
    <text evidence="16 19">Binds 1 heme b (iron(II)-protoporphyrin IX) group per subunit.</text>
</comment>
<keyword evidence="5 19" id="KW-0349">Heme</keyword>
<accession>A0A921U799</accession>
<keyword evidence="4 19" id="KW-0575">Peroxidase</keyword>
<keyword evidence="7 16" id="KW-0106">Calcium</keyword>
<proteinExistence type="inferred from homology"/>
<feature type="domain" description="Plant heme peroxidase family profile" evidence="20">
    <location>
        <begin position="42"/>
        <end position="348"/>
    </location>
</feature>
<evidence type="ECO:0000313" key="21">
    <source>
        <dbReference type="EMBL" id="KAG0521053.1"/>
    </source>
</evidence>
<comment type="catalytic activity">
    <reaction evidence="1 19">
        <text>2 a phenolic donor + H2O2 = 2 a phenolic radical donor + 2 H2O</text>
        <dbReference type="Rhea" id="RHEA:56136"/>
        <dbReference type="ChEBI" id="CHEBI:15377"/>
        <dbReference type="ChEBI" id="CHEBI:16240"/>
        <dbReference type="ChEBI" id="CHEBI:139520"/>
        <dbReference type="ChEBI" id="CHEBI:139521"/>
        <dbReference type="EC" id="1.11.1.7"/>
    </reaction>
</comment>
<feature type="binding site" description="axial binding residue" evidence="16">
    <location>
        <position position="211"/>
    </location>
    <ligand>
        <name>heme b</name>
        <dbReference type="ChEBI" id="CHEBI:60344"/>
    </ligand>
    <ligandPart>
        <name>Fe</name>
        <dbReference type="ChEBI" id="CHEBI:18248"/>
    </ligandPart>
</feature>
<reference evidence="21" key="2">
    <citation type="submission" date="2020-10" db="EMBL/GenBank/DDBJ databases">
        <authorList>
            <person name="Cooper E.A."/>
            <person name="Brenton Z.W."/>
            <person name="Flinn B.S."/>
            <person name="Jenkins J."/>
            <person name="Shu S."/>
            <person name="Flowers D."/>
            <person name="Luo F."/>
            <person name="Wang Y."/>
            <person name="Xia P."/>
            <person name="Barry K."/>
            <person name="Daum C."/>
            <person name="Lipzen A."/>
            <person name="Yoshinaga Y."/>
            <person name="Schmutz J."/>
            <person name="Saski C."/>
            <person name="Vermerris W."/>
            <person name="Kresovich S."/>
        </authorList>
    </citation>
    <scope>NUCLEOTIDE SEQUENCE</scope>
</reference>
<evidence type="ECO:0000256" key="14">
    <source>
        <dbReference type="PIRSR" id="PIRSR600823-1"/>
    </source>
</evidence>
<feature type="disulfide bond" evidence="18">
    <location>
        <begin position="218"/>
        <end position="251"/>
    </location>
</feature>
<feature type="binding site" evidence="16">
    <location>
        <position position="212"/>
    </location>
    <ligand>
        <name>Ca(2+)</name>
        <dbReference type="ChEBI" id="CHEBI:29108"/>
        <label>2</label>
    </ligand>
</feature>
<feature type="disulfide bond" evidence="18">
    <location>
        <begin position="86"/>
        <end position="91"/>
    </location>
</feature>
<evidence type="ECO:0000256" key="10">
    <source>
        <dbReference type="ARBA" id="ARBA00023157"/>
    </source>
</evidence>
<dbReference type="InterPro" id="IPR002016">
    <property type="entry name" value="Haem_peroxidase"/>
</dbReference>
<feature type="binding site" evidence="15">
    <location>
        <position position="181"/>
    </location>
    <ligand>
        <name>substrate</name>
    </ligand>
</feature>
<evidence type="ECO:0000256" key="4">
    <source>
        <dbReference type="ARBA" id="ARBA00022559"/>
    </source>
</evidence>
<feature type="binding site" evidence="16">
    <location>
        <position position="85"/>
    </location>
    <ligand>
        <name>Ca(2+)</name>
        <dbReference type="ChEBI" id="CHEBI:29108"/>
        <label>1</label>
    </ligand>
</feature>
<evidence type="ECO:0000256" key="2">
    <source>
        <dbReference type="ARBA" id="ARBA00004613"/>
    </source>
</evidence>
<dbReference type="InterPro" id="IPR010255">
    <property type="entry name" value="Haem_peroxidase_sf"/>
</dbReference>
<feature type="disulfide bond" evidence="18">
    <location>
        <begin position="52"/>
        <end position="132"/>
    </location>
</feature>
<feature type="active site" description="Proton acceptor" evidence="14">
    <location>
        <position position="84"/>
    </location>
</feature>
<protein>
    <recommendedName>
        <fullName evidence="19">Peroxidase</fullName>
        <ecNumber evidence="19">1.11.1.7</ecNumber>
    </recommendedName>
</protein>
<dbReference type="KEGG" id="sbi:8067223"/>
<feature type="disulfide bond" evidence="18">
    <location>
        <begin position="138"/>
        <end position="344"/>
    </location>
</feature>
<evidence type="ECO:0000256" key="9">
    <source>
        <dbReference type="ARBA" id="ARBA00023004"/>
    </source>
</evidence>
<evidence type="ECO:0000259" key="20">
    <source>
        <dbReference type="PROSITE" id="PS50873"/>
    </source>
</evidence>
<keyword evidence="10 18" id="KW-1015">Disulfide bond</keyword>
<feature type="binding site" evidence="16">
    <location>
        <position position="277"/>
    </location>
    <ligand>
        <name>Ca(2+)</name>
        <dbReference type="ChEBI" id="CHEBI:29108"/>
        <label>2</label>
    </ligand>
</feature>
<dbReference type="PROSITE" id="PS50873">
    <property type="entry name" value="PEROXIDASE_4"/>
    <property type="match status" value="1"/>
</dbReference>
<evidence type="ECO:0000256" key="17">
    <source>
        <dbReference type="PIRSR" id="PIRSR600823-4"/>
    </source>
</evidence>